<comment type="pathway">
    <text evidence="2">Purine metabolism; 7-cyano-7-deazaguanine biosynthesis.</text>
</comment>
<evidence type="ECO:0000256" key="7">
    <source>
        <dbReference type="ARBA" id="ARBA00022833"/>
    </source>
</evidence>
<accession>A0A4R2IQW4</accession>
<organism evidence="11 12">
    <name type="scientific">Actinocrispum wychmicini</name>
    <dbReference type="NCBI Taxonomy" id="1213861"/>
    <lineage>
        <taxon>Bacteria</taxon>
        <taxon>Bacillati</taxon>
        <taxon>Actinomycetota</taxon>
        <taxon>Actinomycetes</taxon>
        <taxon>Pseudonocardiales</taxon>
        <taxon>Pseudonocardiaceae</taxon>
        <taxon>Actinocrispum</taxon>
    </lineage>
</organism>
<comment type="caution">
    <text evidence="11">The sequence shown here is derived from an EMBL/GenBank/DDBJ whole genome shotgun (WGS) entry which is preliminary data.</text>
</comment>
<dbReference type="InterPro" id="IPR007115">
    <property type="entry name" value="6-PTP_synth/QueD"/>
</dbReference>
<evidence type="ECO:0000256" key="10">
    <source>
        <dbReference type="ARBA" id="ARBA00048807"/>
    </source>
</evidence>
<dbReference type="Pfam" id="PF01242">
    <property type="entry name" value="PTPS"/>
    <property type="match status" value="1"/>
</dbReference>
<evidence type="ECO:0000256" key="4">
    <source>
        <dbReference type="ARBA" id="ARBA00012982"/>
    </source>
</evidence>
<dbReference type="SUPFAM" id="SSF55620">
    <property type="entry name" value="Tetrahydrobiopterin biosynthesis enzymes-like"/>
    <property type="match status" value="1"/>
</dbReference>
<dbReference type="Proteomes" id="UP000295680">
    <property type="component" value="Unassembled WGS sequence"/>
</dbReference>
<dbReference type="PANTHER" id="PTHR12589:SF7">
    <property type="entry name" value="6-PYRUVOYL TETRAHYDROBIOPTERIN SYNTHASE"/>
    <property type="match status" value="1"/>
</dbReference>
<gene>
    <name evidence="11" type="ORF">EV192_11757</name>
</gene>
<evidence type="ECO:0000256" key="9">
    <source>
        <dbReference type="ARBA" id="ARBA00031449"/>
    </source>
</evidence>
<dbReference type="EC" id="4.1.2.50" evidence="4"/>
<keyword evidence="6" id="KW-0479">Metal-binding</keyword>
<dbReference type="InterPro" id="IPR038418">
    <property type="entry name" value="6-PTP_synth/QueD_sf"/>
</dbReference>
<comment type="similarity">
    <text evidence="3">Belongs to the PTPS family. QueD subfamily.</text>
</comment>
<dbReference type="EMBL" id="SLWS01000017">
    <property type="protein sequence ID" value="TCO47317.1"/>
    <property type="molecule type" value="Genomic_DNA"/>
</dbReference>
<dbReference type="Gene3D" id="3.30.479.10">
    <property type="entry name" value="6-pyruvoyl tetrahydropterin synthase/QueD"/>
    <property type="match status" value="1"/>
</dbReference>
<dbReference type="OrthoDB" id="9804698at2"/>
<reference evidence="11 12" key="1">
    <citation type="submission" date="2019-03" db="EMBL/GenBank/DDBJ databases">
        <title>Genomic Encyclopedia of Type Strains, Phase IV (KMG-IV): sequencing the most valuable type-strain genomes for metagenomic binning, comparative biology and taxonomic classification.</title>
        <authorList>
            <person name="Goeker M."/>
        </authorList>
    </citation>
    <scope>NUCLEOTIDE SEQUENCE [LARGE SCALE GENOMIC DNA]</scope>
    <source>
        <strain evidence="11 12">DSM 45934</strain>
    </source>
</reference>
<evidence type="ECO:0000256" key="3">
    <source>
        <dbReference type="ARBA" id="ARBA00008900"/>
    </source>
</evidence>
<keyword evidence="7" id="KW-0862">Zinc</keyword>
<evidence type="ECO:0000256" key="6">
    <source>
        <dbReference type="ARBA" id="ARBA00022723"/>
    </source>
</evidence>
<comment type="cofactor">
    <cofactor evidence="1">
        <name>Zn(2+)</name>
        <dbReference type="ChEBI" id="CHEBI:29105"/>
    </cofactor>
</comment>
<dbReference type="UniPathway" id="UPA00391"/>
<evidence type="ECO:0000256" key="5">
    <source>
        <dbReference type="ARBA" id="ARBA00018141"/>
    </source>
</evidence>
<protein>
    <recommendedName>
        <fullName evidence="5">6-carboxy-5,6,7,8-tetrahydropterin synthase</fullName>
        <ecNumber evidence="4">4.1.2.50</ecNumber>
    </recommendedName>
    <alternativeName>
        <fullName evidence="9">Queuosine biosynthesis protein QueD</fullName>
    </alternativeName>
</protein>
<dbReference type="GO" id="GO:0070497">
    <property type="term" value="F:6-carboxytetrahydropterin synthase activity"/>
    <property type="evidence" value="ECO:0007669"/>
    <property type="project" value="UniProtKB-EC"/>
</dbReference>
<name>A0A4R2IQW4_9PSEU</name>
<keyword evidence="12" id="KW-1185">Reference proteome</keyword>
<dbReference type="RefSeq" id="WP_132125619.1">
    <property type="nucleotide sequence ID" value="NZ_SLWS01000017.1"/>
</dbReference>
<evidence type="ECO:0000256" key="2">
    <source>
        <dbReference type="ARBA" id="ARBA00005061"/>
    </source>
</evidence>
<evidence type="ECO:0000313" key="12">
    <source>
        <dbReference type="Proteomes" id="UP000295680"/>
    </source>
</evidence>
<dbReference type="GO" id="GO:0046872">
    <property type="term" value="F:metal ion binding"/>
    <property type="evidence" value="ECO:0007669"/>
    <property type="project" value="UniProtKB-KW"/>
</dbReference>
<dbReference type="PANTHER" id="PTHR12589">
    <property type="entry name" value="PYRUVOYL TETRAHYDROBIOPTERIN SYNTHASE"/>
    <property type="match status" value="1"/>
</dbReference>
<dbReference type="AlphaFoldDB" id="A0A4R2IQW4"/>
<sequence length="150" mass="16311">MHSITVRHNFETAHRLPHLPGKCESLHGHSWWAAVTLCASELPEDKVVVDFGTVKRLLRGWIDHHLDHGVLLGDGDPLVPVLADHGKVFVMAGWPTVEAVAELLGEVAGKLLSGILDTDEVHVAEVTVTETHLNQAMWRPPATPVPEAGP</sequence>
<evidence type="ECO:0000256" key="1">
    <source>
        <dbReference type="ARBA" id="ARBA00001947"/>
    </source>
</evidence>
<comment type="catalytic activity">
    <reaction evidence="10">
        <text>7,8-dihydroneopterin 3'-triphosphate + H2O = 6-carboxy-5,6,7,8-tetrahydropterin + triphosphate + acetaldehyde + 2 H(+)</text>
        <dbReference type="Rhea" id="RHEA:27966"/>
        <dbReference type="ChEBI" id="CHEBI:15343"/>
        <dbReference type="ChEBI" id="CHEBI:15377"/>
        <dbReference type="ChEBI" id="CHEBI:15378"/>
        <dbReference type="ChEBI" id="CHEBI:18036"/>
        <dbReference type="ChEBI" id="CHEBI:58462"/>
        <dbReference type="ChEBI" id="CHEBI:61032"/>
        <dbReference type="EC" id="4.1.2.50"/>
    </reaction>
</comment>
<keyword evidence="8" id="KW-0456">Lyase</keyword>
<evidence type="ECO:0000313" key="11">
    <source>
        <dbReference type="EMBL" id="TCO47317.1"/>
    </source>
</evidence>
<proteinExistence type="inferred from homology"/>
<evidence type="ECO:0000256" key="8">
    <source>
        <dbReference type="ARBA" id="ARBA00023239"/>
    </source>
</evidence>